<organism evidence="11 12">
    <name type="scientific">Beauveria asiatica</name>
    <dbReference type="NCBI Taxonomy" id="1069075"/>
    <lineage>
        <taxon>Eukaryota</taxon>
        <taxon>Fungi</taxon>
        <taxon>Dikarya</taxon>
        <taxon>Ascomycota</taxon>
        <taxon>Pezizomycotina</taxon>
        <taxon>Sordariomycetes</taxon>
        <taxon>Hypocreomycetidae</taxon>
        <taxon>Hypocreales</taxon>
        <taxon>Cordycipitaceae</taxon>
        <taxon>Beauveria</taxon>
    </lineage>
</organism>
<accession>A0AAW0S375</accession>
<evidence type="ECO:0000256" key="5">
    <source>
        <dbReference type="ARBA" id="ARBA00019973"/>
    </source>
</evidence>
<dbReference type="EMBL" id="JAAHCF010000064">
    <property type="protein sequence ID" value="KAK8149019.1"/>
    <property type="molecule type" value="Genomic_DNA"/>
</dbReference>
<protein>
    <recommendedName>
        <fullName evidence="5">EKC/KEOPS complex subunit BUD32</fullName>
        <ecNumber evidence="3">2.7.11.1</ecNumber>
    </recommendedName>
    <alternativeName>
        <fullName evidence="6 7">Atypical Serine/threonine protein kinase BUD32</fullName>
    </alternativeName>
    <alternativeName>
        <fullName evidence="4">EKC/KEOPS complex subunit bud32</fullName>
    </alternativeName>
</protein>
<comment type="caution">
    <text evidence="11">The sequence shown here is derived from an EMBL/GenBank/DDBJ whole genome shotgun (WGS) entry which is preliminary data.</text>
</comment>
<comment type="function">
    <text evidence="1">Component of the EKC/KEOPS complex that is required for the formation of a threonylcarbamoyl group on adenosine at position 37 (t(6)A37) in tRNAs that read codons beginning with adenine. The complex is probably involved in the transfer of the threonylcarbamoyl moiety of threonylcarbamoyl-AMP (TC-AMP) to the N6 group of A37. BUD32 has ATPase activity in the context of the EKC/KEOPS complex and likely plays a supporting role to the catalytic subunit KAE1. The EKC/KEOPS complex also promotes both telomere uncapping and telomere elongation. The complex is required for efficient recruitment of transcriptional coactivators.</text>
</comment>
<dbReference type="PANTHER" id="PTHR38248">
    <property type="entry name" value="FUNK1 6"/>
    <property type="match status" value="1"/>
</dbReference>
<evidence type="ECO:0000256" key="9">
    <source>
        <dbReference type="ARBA" id="ARBA00048679"/>
    </source>
</evidence>
<name>A0AAW0S375_9HYPO</name>
<evidence type="ECO:0000259" key="10">
    <source>
        <dbReference type="PROSITE" id="PS50011"/>
    </source>
</evidence>
<dbReference type="Pfam" id="PF17667">
    <property type="entry name" value="Pkinase_fungal"/>
    <property type="match status" value="1"/>
</dbReference>
<evidence type="ECO:0000313" key="11">
    <source>
        <dbReference type="EMBL" id="KAK8149019.1"/>
    </source>
</evidence>
<dbReference type="Proteomes" id="UP001397290">
    <property type="component" value="Unassembled WGS sequence"/>
</dbReference>
<dbReference type="InterPro" id="IPR000719">
    <property type="entry name" value="Prot_kinase_dom"/>
</dbReference>
<reference evidence="11 12" key="1">
    <citation type="submission" date="2020-02" db="EMBL/GenBank/DDBJ databases">
        <title>Comparative genomics of the hypocrealean fungal genus Beauvera.</title>
        <authorList>
            <person name="Showalter D.N."/>
            <person name="Bushley K.E."/>
            <person name="Rehner S.A."/>
        </authorList>
    </citation>
    <scope>NUCLEOTIDE SEQUENCE [LARGE SCALE GENOMIC DNA]</scope>
    <source>
        <strain evidence="11 12">ARSEF4384</strain>
    </source>
</reference>
<evidence type="ECO:0000256" key="6">
    <source>
        <dbReference type="ARBA" id="ARBA00030980"/>
    </source>
</evidence>
<dbReference type="GO" id="GO:0004674">
    <property type="term" value="F:protein serine/threonine kinase activity"/>
    <property type="evidence" value="ECO:0007669"/>
    <property type="project" value="UniProtKB-EC"/>
</dbReference>
<evidence type="ECO:0000313" key="12">
    <source>
        <dbReference type="Proteomes" id="UP001397290"/>
    </source>
</evidence>
<dbReference type="EC" id="2.7.11.1" evidence="3"/>
<proteinExistence type="predicted"/>
<dbReference type="Gene3D" id="1.10.510.10">
    <property type="entry name" value="Transferase(Phosphotransferase) domain 1"/>
    <property type="match status" value="1"/>
</dbReference>
<dbReference type="GO" id="GO:0005524">
    <property type="term" value="F:ATP binding"/>
    <property type="evidence" value="ECO:0007669"/>
    <property type="project" value="InterPro"/>
</dbReference>
<evidence type="ECO:0000256" key="3">
    <source>
        <dbReference type="ARBA" id="ARBA00012513"/>
    </source>
</evidence>
<dbReference type="AlphaFoldDB" id="A0AAW0S375"/>
<evidence type="ECO:0000256" key="1">
    <source>
        <dbReference type="ARBA" id="ARBA00003747"/>
    </source>
</evidence>
<dbReference type="InterPro" id="IPR008266">
    <property type="entry name" value="Tyr_kinase_AS"/>
</dbReference>
<dbReference type="InterPro" id="IPR011009">
    <property type="entry name" value="Kinase-like_dom_sf"/>
</dbReference>
<feature type="domain" description="Protein kinase" evidence="10">
    <location>
        <begin position="242"/>
        <end position="569"/>
    </location>
</feature>
<gene>
    <name evidence="11" type="ORF">G3M48_008496</name>
</gene>
<evidence type="ECO:0000256" key="2">
    <source>
        <dbReference type="ARBA" id="ARBA00011534"/>
    </source>
</evidence>
<dbReference type="PROSITE" id="PS00109">
    <property type="entry name" value="PROTEIN_KINASE_TYR"/>
    <property type="match status" value="1"/>
</dbReference>
<evidence type="ECO:0000256" key="7">
    <source>
        <dbReference type="ARBA" id="ARBA00033194"/>
    </source>
</evidence>
<dbReference type="PROSITE" id="PS50011">
    <property type="entry name" value="PROTEIN_KINASE_DOM"/>
    <property type="match status" value="1"/>
</dbReference>
<comment type="subunit">
    <text evidence="2">Component of the EKC/KEOPS complex composed of at least BUD32, CGI121, GON7, KAE1 and PCC1; the whole complex dimerizes.</text>
</comment>
<dbReference type="InterPro" id="IPR040976">
    <property type="entry name" value="Pkinase_fungal"/>
</dbReference>
<keyword evidence="12" id="KW-1185">Reference proteome</keyword>
<dbReference type="PANTHER" id="PTHR38248:SF2">
    <property type="entry name" value="FUNK1 11"/>
    <property type="match status" value="1"/>
</dbReference>
<comment type="catalytic activity">
    <reaction evidence="8">
        <text>L-threonyl-[protein] + ATP = O-phospho-L-threonyl-[protein] + ADP + H(+)</text>
        <dbReference type="Rhea" id="RHEA:46608"/>
        <dbReference type="Rhea" id="RHEA-COMP:11060"/>
        <dbReference type="Rhea" id="RHEA-COMP:11605"/>
        <dbReference type="ChEBI" id="CHEBI:15378"/>
        <dbReference type="ChEBI" id="CHEBI:30013"/>
        <dbReference type="ChEBI" id="CHEBI:30616"/>
        <dbReference type="ChEBI" id="CHEBI:61977"/>
        <dbReference type="ChEBI" id="CHEBI:456216"/>
        <dbReference type="EC" id="2.7.11.1"/>
    </reaction>
</comment>
<comment type="catalytic activity">
    <reaction evidence="9">
        <text>L-seryl-[protein] + ATP = O-phospho-L-seryl-[protein] + ADP + H(+)</text>
        <dbReference type="Rhea" id="RHEA:17989"/>
        <dbReference type="Rhea" id="RHEA-COMP:9863"/>
        <dbReference type="Rhea" id="RHEA-COMP:11604"/>
        <dbReference type="ChEBI" id="CHEBI:15378"/>
        <dbReference type="ChEBI" id="CHEBI:29999"/>
        <dbReference type="ChEBI" id="CHEBI:30616"/>
        <dbReference type="ChEBI" id="CHEBI:83421"/>
        <dbReference type="ChEBI" id="CHEBI:456216"/>
        <dbReference type="EC" id="2.7.11.1"/>
    </reaction>
</comment>
<evidence type="ECO:0000256" key="8">
    <source>
        <dbReference type="ARBA" id="ARBA00047899"/>
    </source>
</evidence>
<evidence type="ECO:0000256" key="4">
    <source>
        <dbReference type="ARBA" id="ARBA00013948"/>
    </source>
</evidence>
<sequence>MPMNHPSPATDFSSPPILAMDDDEIFQNIDGRMHGPMSGFIDKYFGRFQHTYQGSILELRKDERICGRYTVPSAAPLPNSFLPWFSDFATCELDNARGSWHTFSDNKVAEEKSACDYSVGFALHMPTSSVSGVKIQWDCVQVVGQFHPNDYLPYQDGLIQLCRSAHEVFISQPTRLFLHGLYMRSSLVELWVFDRSGIFCSKAFDLRNDFAEFLPIALSYQHMTDQDLGKRDIFKTGNDGNFFLLDGIVDGLSGKLHVERHPIAARQSLVGTGTTCYRAKKPDSHDWNYALKLKWQWARDRPENELLNLAKDKCVWGAVSLKYYKELETTANLRRGLRWGTQRKFLDPSIDDKQNKIEEGLQETTSSVDGFLQYTKGTNNFFQNRILICTITSPLGRPLRSFQSLVELLQVFRDAVMCHRSLYYDAKILHRDISPGNIIILDHQNAEQPKGLLIDLDSAINLDETSEAELGVTGTMPFMAIGVLRNEPHTYRHDLESFFYVLIWMIITDDTESPPEGSRLRHWSNDDWDSLAARKTLDMNDQRFQELLSEFGSQFCSLKPLVEKLHQLLFPLRDGTAWTGTDGTLDAVGKLYEGMIAAFEEAITSESQILM</sequence>
<dbReference type="SUPFAM" id="SSF56112">
    <property type="entry name" value="Protein kinase-like (PK-like)"/>
    <property type="match status" value="1"/>
</dbReference>